<dbReference type="GO" id="GO:0043812">
    <property type="term" value="F:phosphatidylinositol-4-phosphate phosphatase activity"/>
    <property type="evidence" value="ECO:0007669"/>
    <property type="project" value="TreeGrafter"/>
</dbReference>
<dbReference type="EMBL" id="BEGY01000019">
    <property type="protein sequence ID" value="GAX76741.1"/>
    <property type="molecule type" value="Genomic_DNA"/>
</dbReference>
<dbReference type="PANTHER" id="PTHR45662">
    <property type="entry name" value="PHOSPHATIDYLINOSITIDE PHOSPHATASE SAC1"/>
    <property type="match status" value="1"/>
</dbReference>
<organism evidence="3 4">
    <name type="scientific">Chlamydomonas eustigma</name>
    <dbReference type="NCBI Taxonomy" id="1157962"/>
    <lineage>
        <taxon>Eukaryota</taxon>
        <taxon>Viridiplantae</taxon>
        <taxon>Chlorophyta</taxon>
        <taxon>core chlorophytes</taxon>
        <taxon>Chlorophyceae</taxon>
        <taxon>CS clade</taxon>
        <taxon>Chlamydomonadales</taxon>
        <taxon>Chlamydomonadaceae</taxon>
        <taxon>Chlamydomonas</taxon>
    </lineage>
</organism>
<evidence type="ECO:0000256" key="1">
    <source>
        <dbReference type="SAM" id="Phobius"/>
    </source>
</evidence>
<evidence type="ECO:0000259" key="2">
    <source>
        <dbReference type="PROSITE" id="PS50275"/>
    </source>
</evidence>
<dbReference type="Pfam" id="PF02383">
    <property type="entry name" value="Syja_N"/>
    <property type="match status" value="1"/>
</dbReference>
<keyword evidence="4" id="KW-1185">Reference proteome</keyword>
<sequence>MDVVTPHTDLLAYISEDIIAFQPVNTENDKTLETLSIDFKSGSVQLLPSEPQKGSPVPVVAILGICKLFKGFAVVVATAATVVATVLGAEIFEVTEVKVITPREFRLGRDNRKLIKLLADGFMPNGTGRTLYFSYFYDITLSAQRTSLVARDASPAMQTAAGRAELQYFWNAALLKPINAAGAHKFVVPAMLGFVQQLSGLKFHADKAAGGTTGGTTSASLVLIARRSVHRAGTRHWRRGADSEGRVANFVETEQLLQLEPKPGEEAPTISSYVQIRGSIPLLWTEMPNLKYKPTKQIAIDELQLPAFKKHANSLKDQYKEAMAINLINQHGGEGKLAKAFQDFSDRYACAGNTSFKYVPFDFHKECGTKSYHRLSILWDQISSDMSRYGYFLHTPKGVVSKQMGVVRTNCIDCLDRTNVVQGMLGRKALEATLTSLGLLAKDATLPSAYPEVEKDFKILWADHGDAIALQYAGTGALKSGFTRTGKRTYGGILDDGYKSIARYYLNNFADGRKQDAVDLVTGSYIPDHGSKSPFKRQYGPLFPLAAALVCFYYGISRIFHAFNSLVTSQSSEFDSRDLAVNGFAPILVGAILILTVMKIGKHLVNKPQLCPQLAATVLVAKKLK</sequence>
<dbReference type="Proteomes" id="UP000232323">
    <property type="component" value="Unassembled WGS sequence"/>
</dbReference>
<comment type="caution">
    <text evidence="3">The sequence shown here is derived from an EMBL/GenBank/DDBJ whole genome shotgun (WGS) entry which is preliminary data.</text>
</comment>
<reference evidence="3 4" key="1">
    <citation type="submission" date="2017-08" db="EMBL/GenBank/DDBJ databases">
        <title>Acidophilic green algal genome provides insights into adaptation to an acidic environment.</title>
        <authorList>
            <person name="Hirooka S."/>
            <person name="Hirose Y."/>
            <person name="Kanesaki Y."/>
            <person name="Higuchi S."/>
            <person name="Fujiwara T."/>
            <person name="Onuma R."/>
            <person name="Era A."/>
            <person name="Ohbayashi R."/>
            <person name="Uzuka A."/>
            <person name="Nozaki H."/>
            <person name="Yoshikawa H."/>
            <person name="Miyagishima S.Y."/>
        </authorList>
    </citation>
    <scope>NUCLEOTIDE SEQUENCE [LARGE SCALE GENOMIC DNA]</scope>
    <source>
        <strain evidence="3 4">NIES-2499</strain>
    </source>
</reference>
<dbReference type="OrthoDB" id="405996at2759"/>
<dbReference type="STRING" id="1157962.A0A250X0Y1"/>
<dbReference type="PROSITE" id="PS50275">
    <property type="entry name" value="SAC"/>
    <property type="match status" value="1"/>
</dbReference>
<proteinExistence type="predicted"/>
<dbReference type="GO" id="GO:0046856">
    <property type="term" value="P:phosphatidylinositol dephosphorylation"/>
    <property type="evidence" value="ECO:0007669"/>
    <property type="project" value="TreeGrafter"/>
</dbReference>
<gene>
    <name evidence="3" type="ORF">CEUSTIGMA_g4188.t1</name>
</gene>
<dbReference type="PANTHER" id="PTHR45662:SF2">
    <property type="entry name" value="PHOSPHATIDYLINOSITOL-3-PHOSPHATASE SAC1"/>
    <property type="match status" value="1"/>
</dbReference>
<evidence type="ECO:0000313" key="4">
    <source>
        <dbReference type="Proteomes" id="UP000232323"/>
    </source>
</evidence>
<keyword evidence="1" id="KW-1133">Transmembrane helix</keyword>
<feature type="domain" description="SAC" evidence="2">
    <location>
        <begin position="130"/>
        <end position="474"/>
    </location>
</feature>
<keyword evidence="1" id="KW-0812">Transmembrane</keyword>
<protein>
    <recommendedName>
        <fullName evidence="2">SAC domain-containing protein</fullName>
    </recommendedName>
</protein>
<dbReference type="InterPro" id="IPR002013">
    <property type="entry name" value="SAC_dom"/>
</dbReference>
<accession>A0A250X0Y1</accession>
<name>A0A250X0Y1_9CHLO</name>
<keyword evidence="1" id="KW-0472">Membrane</keyword>
<dbReference type="AlphaFoldDB" id="A0A250X0Y1"/>
<feature type="transmembrane region" description="Helical" evidence="1">
    <location>
        <begin position="580"/>
        <end position="598"/>
    </location>
</feature>
<feature type="transmembrane region" description="Helical" evidence="1">
    <location>
        <begin position="542"/>
        <end position="560"/>
    </location>
</feature>
<dbReference type="GO" id="GO:0005783">
    <property type="term" value="C:endoplasmic reticulum"/>
    <property type="evidence" value="ECO:0007669"/>
    <property type="project" value="TreeGrafter"/>
</dbReference>
<evidence type="ECO:0000313" key="3">
    <source>
        <dbReference type="EMBL" id="GAX76741.1"/>
    </source>
</evidence>